<comment type="caution">
    <text evidence="3">The sequence shown here is derived from an EMBL/GenBank/DDBJ whole genome shotgun (WGS) entry which is preliminary data.</text>
</comment>
<keyword evidence="4" id="KW-1185">Reference proteome</keyword>
<organism evidence="3 4">
    <name type="scientific">Elysia marginata</name>
    <dbReference type="NCBI Taxonomy" id="1093978"/>
    <lineage>
        <taxon>Eukaryota</taxon>
        <taxon>Metazoa</taxon>
        <taxon>Spiralia</taxon>
        <taxon>Lophotrochozoa</taxon>
        <taxon>Mollusca</taxon>
        <taxon>Gastropoda</taxon>
        <taxon>Heterobranchia</taxon>
        <taxon>Euthyneura</taxon>
        <taxon>Panpulmonata</taxon>
        <taxon>Sacoglossa</taxon>
        <taxon>Placobranchoidea</taxon>
        <taxon>Plakobranchidae</taxon>
        <taxon>Elysia</taxon>
    </lineage>
</organism>
<dbReference type="InterPro" id="IPR011029">
    <property type="entry name" value="DEATH-like_dom_sf"/>
</dbReference>
<gene>
    <name evidence="3" type="ORF">ElyMa_004878100</name>
</gene>
<evidence type="ECO:0000256" key="1">
    <source>
        <dbReference type="SAM" id="MobiDB-lite"/>
    </source>
</evidence>
<proteinExistence type="predicted"/>
<feature type="region of interest" description="Disordered" evidence="1">
    <location>
        <begin position="296"/>
        <end position="317"/>
    </location>
</feature>
<evidence type="ECO:0000313" key="4">
    <source>
        <dbReference type="Proteomes" id="UP000762676"/>
    </source>
</evidence>
<dbReference type="Gene3D" id="1.10.533.10">
    <property type="entry name" value="Death Domain, Fas"/>
    <property type="match status" value="1"/>
</dbReference>
<dbReference type="GO" id="GO:0042981">
    <property type="term" value="P:regulation of apoptotic process"/>
    <property type="evidence" value="ECO:0007669"/>
    <property type="project" value="InterPro"/>
</dbReference>
<protein>
    <submittedName>
        <fullName evidence="3">Poly [ADP-ribose] polymerase</fullName>
    </submittedName>
</protein>
<accession>A0AAV4ISA1</accession>
<name>A0AAV4ISA1_9GAST</name>
<dbReference type="CDD" id="cd00045">
    <property type="entry name" value="DED"/>
    <property type="match status" value="1"/>
</dbReference>
<dbReference type="AlphaFoldDB" id="A0AAV4ISA1"/>
<dbReference type="Pfam" id="PF01335">
    <property type="entry name" value="DED"/>
    <property type="match status" value="1"/>
</dbReference>
<reference evidence="3 4" key="1">
    <citation type="journal article" date="2021" name="Elife">
        <title>Chloroplast acquisition without the gene transfer in kleptoplastic sea slugs, Plakobranchus ocellatus.</title>
        <authorList>
            <person name="Maeda T."/>
            <person name="Takahashi S."/>
            <person name="Yoshida T."/>
            <person name="Shimamura S."/>
            <person name="Takaki Y."/>
            <person name="Nagai Y."/>
            <person name="Toyoda A."/>
            <person name="Suzuki Y."/>
            <person name="Arimoto A."/>
            <person name="Ishii H."/>
            <person name="Satoh N."/>
            <person name="Nishiyama T."/>
            <person name="Hasebe M."/>
            <person name="Maruyama T."/>
            <person name="Minagawa J."/>
            <person name="Obokata J."/>
            <person name="Shigenobu S."/>
        </authorList>
    </citation>
    <scope>NUCLEOTIDE SEQUENCE [LARGE SCALE GENOMIC DNA]</scope>
</reference>
<dbReference type="SUPFAM" id="SSF47986">
    <property type="entry name" value="DEATH domain"/>
    <property type="match status" value="1"/>
</dbReference>
<dbReference type="PROSITE" id="PS50168">
    <property type="entry name" value="DED"/>
    <property type="match status" value="1"/>
</dbReference>
<dbReference type="Proteomes" id="UP000762676">
    <property type="component" value="Unassembled WGS sequence"/>
</dbReference>
<dbReference type="EMBL" id="BMAT01009762">
    <property type="protein sequence ID" value="GFS13217.1"/>
    <property type="molecule type" value="Genomic_DNA"/>
</dbReference>
<evidence type="ECO:0000313" key="3">
    <source>
        <dbReference type="EMBL" id="GFS13217.1"/>
    </source>
</evidence>
<dbReference type="InterPro" id="IPR001875">
    <property type="entry name" value="DED_dom"/>
</dbReference>
<feature type="domain" description="DED" evidence="2">
    <location>
        <begin position="20"/>
        <end position="100"/>
    </location>
</feature>
<evidence type="ECO:0000259" key="2">
    <source>
        <dbReference type="PROSITE" id="PS50168"/>
    </source>
</evidence>
<sequence>MSDRPKSRCAYLMVPSEDWELNVLLLRIAKNLNEVEFDRLKFLCSGFGGVQKRVLENLKTPEMLFTHLKEKNMISRDNLLLLQAFMCHLDREDLRKLAADYARQVGDVLYFHSPDAEPAEGFKHIQFHVEGNLDSFQRSELEALRATLSRLLFVPEQYIILRGVEPGGSLNLTFMIRDTEADSLKDLFKEHKDRFARLGVDGISVDESEYIDPTLKFRRRSSAPDAAATQEQLRVLYRRSLHLETQVQESEIRALESLADATLARQEAIESSRKENYFRCLLARVLEEKEEIPKRPAKRRGSFQSCETKAEMGDITPKPPVDIDEIDLLIGIVQNHERASRKPLLRRGSLGTII</sequence>